<organism evidence="2 3">
    <name type="scientific">Lichenibacterium ramalinae</name>
    <dbReference type="NCBI Taxonomy" id="2316527"/>
    <lineage>
        <taxon>Bacteria</taxon>
        <taxon>Pseudomonadati</taxon>
        <taxon>Pseudomonadota</taxon>
        <taxon>Alphaproteobacteria</taxon>
        <taxon>Hyphomicrobiales</taxon>
        <taxon>Lichenihabitantaceae</taxon>
        <taxon>Lichenibacterium</taxon>
    </lineage>
</organism>
<accession>A0A4Q2R5G7</accession>
<evidence type="ECO:0000313" key="2">
    <source>
        <dbReference type="EMBL" id="RYB01785.1"/>
    </source>
</evidence>
<dbReference type="EMBL" id="QYBC01000028">
    <property type="protein sequence ID" value="RYB01785.1"/>
    <property type="molecule type" value="Genomic_DNA"/>
</dbReference>
<dbReference type="RefSeq" id="WP_129221802.1">
    <property type="nucleotide sequence ID" value="NZ_QYBC01000028.1"/>
</dbReference>
<protein>
    <submittedName>
        <fullName evidence="2">LacI family DNA-binding transcriptional regulator</fullName>
    </submittedName>
</protein>
<dbReference type="InterPro" id="IPR010982">
    <property type="entry name" value="Lambda_DNA-bd_dom_sf"/>
</dbReference>
<feature type="domain" description="HTH cro/C1-type" evidence="1">
    <location>
        <begin position="10"/>
        <end position="66"/>
    </location>
</feature>
<evidence type="ECO:0000259" key="1">
    <source>
        <dbReference type="PROSITE" id="PS50943"/>
    </source>
</evidence>
<dbReference type="GO" id="GO:0003677">
    <property type="term" value="F:DNA binding"/>
    <property type="evidence" value="ECO:0007669"/>
    <property type="project" value="UniProtKB-KW"/>
</dbReference>
<comment type="caution">
    <text evidence="2">The sequence shown here is derived from an EMBL/GenBank/DDBJ whole genome shotgun (WGS) entry which is preliminary data.</text>
</comment>
<keyword evidence="3" id="KW-1185">Reference proteome</keyword>
<dbReference type="InterPro" id="IPR001387">
    <property type="entry name" value="Cro/C1-type_HTH"/>
</dbReference>
<gene>
    <name evidence="2" type="ORF">D3272_24125</name>
</gene>
<name>A0A4Q2R5G7_9HYPH</name>
<sequence>MSIALSKGQVRGARGMLDWSLADLAKAAQVSVSSVKRFETTELDAVSHETAGKIRDALEHQGITFLVDDGTGLGLRLRGLAKAAD</sequence>
<evidence type="ECO:0000313" key="3">
    <source>
        <dbReference type="Proteomes" id="UP000289411"/>
    </source>
</evidence>
<keyword evidence="2" id="KW-0238">DNA-binding</keyword>
<dbReference type="AlphaFoldDB" id="A0A4Q2R5G7"/>
<reference evidence="2 3" key="1">
    <citation type="submission" date="2018-09" db="EMBL/GenBank/DDBJ databases">
        <authorList>
            <person name="Grouzdev D.S."/>
            <person name="Krutkina M.S."/>
        </authorList>
    </citation>
    <scope>NUCLEOTIDE SEQUENCE [LARGE SCALE GENOMIC DNA]</scope>
    <source>
        <strain evidence="2 3">RmlP001</strain>
    </source>
</reference>
<dbReference type="SUPFAM" id="SSF47413">
    <property type="entry name" value="lambda repressor-like DNA-binding domains"/>
    <property type="match status" value="1"/>
</dbReference>
<proteinExistence type="predicted"/>
<dbReference type="Gene3D" id="1.10.260.40">
    <property type="entry name" value="lambda repressor-like DNA-binding domains"/>
    <property type="match status" value="1"/>
</dbReference>
<reference evidence="2 3" key="2">
    <citation type="submission" date="2019-02" db="EMBL/GenBank/DDBJ databases">
        <title>'Lichenibacterium ramalinii' gen. nov. sp. nov., 'Lichenibacterium minor' gen. nov. sp. nov.</title>
        <authorList>
            <person name="Pankratov T."/>
        </authorList>
    </citation>
    <scope>NUCLEOTIDE SEQUENCE [LARGE SCALE GENOMIC DNA]</scope>
    <source>
        <strain evidence="2 3">RmlP001</strain>
    </source>
</reference>
<dbReference type="Proteomes" id="UP000289411">
    <property type="component" value="Unassembled WGS sequence"/>
</dbReference>
<dbReference type="OrthoDB" id="4419620at2"/>
<dbReference type="PROSITE" id="PS50943">
    <property type="entry name" value="HTH_CROC1"/>
    <property type="match status" value="1"/>
</dbReference>